<dbReference type="Proteomes" id="UP000284338">
    <property type="component" value="Unassembled WGS sequence"/>
</dbReference>
<sequence>MMTPISRTCICDEGTDDFFMQLNRTCMAFGGSTPGADPISPRFRCAPARYEWSKTSSLRWLAGVGNVFRCAD</sequence>
<accession>A0AA92X3W5</accession>
<proteinExistence type="predicted"/>
<name>A0AA92X3W5_9GAMM</name>
<dbReference type="EMBL" id="QYYG01000005">
    <property type="protein sequence ID" value="RJF54728.1"/>
    <property type="molecule type" value="Genomic_DNA"/>
</dbReference>
<dbReference type="AlphaFoldDB" id="A0AA92X3W5"/>
<gene>
    <name evidence="1" type="ORF">D4100_16755</name>
</gene>
<comment type="caution">
    <text evidence="1">The sequence shown here is derived from an EMBL/GenBank/DDBJ whole genome shotgun (WGS) entry which is preliminary data.</text>
</comment>
<organism evidence="1 2">
    <name type="scientific">Serratia inhibens</name>
    <dbReference type="NCBI Taxonomy" id="2338073"/>
    <lineage>
        <taxon>Bacteria</taxon>
        <taxon>Pseudomonadati</taxon>
        <taxon>Pseudomonadota</taxon>
        <taxon>Gammaproteobacteria</taxon>
        <taxon>Enterobacterales</taxon>
        <taxon>Yersiniaceae</taxon>
        <taxon>Serratia</taxon>
    </lineage>
</organism>
<evidence type="ECO:0000313" key="1">
    <source>
        <dbReference type="EMBL" id="RJF54728.1"/>
    </source>
</evidence>
<reference evidence="1 2" key="1">
    <citation type="submission" date="2018-09" db="EMBL/GenBank/DDBJ databases">
        <title>Draft genome of a novel serratia sp. strain with antifungal activity.</title>
        <authorList>
            <person name="Dichmann S.I."/>
            <person name="Park B.P."/>
            <person name="Pathiraja D."/>
            <person name="Choi I.-G."/>
            <person name="Stougaard P."/>
            <person name="Hennessy R.C."/>
        </authorList>
    </citation>
    <scope>NUCLEOTIDE SEQUENCE [LARGE SCALE GENOMIC DNA]</scope>
    <source>
        <strain evidence="1 2">S40</strain>
    </source>
</reference>
<evidence type="ECO:0000313" key="2">
    <source>
        <dbReference type="Proteomes" id="UP000284338"/>
    </source>
</evidence>
<protein>
    <submittedName>
        <fullName evidence="1">Uncharacterized protein</fullName>
    </submittedName>
</protein>
<keyword evidence="2" id="KW-1185">Reference proteome</keyword>